<keyword evidence="2" id="KW-1185">Reference proteome</keyword>
<name>V5GC69_BYSSN</name>
<accession>V5GC69</accession>
<gene>
    <name evidence="1" type="ORF">PVAR5_7186</name>
</gene>
<dbReference type="InParanoid" id="V5GC69"/>
<comment type="caution">
    <text evidence="1">The sequence shown here is derived from an EMBL/GenBank/DDBJ whole genome shotgun (WGS) entry which is preliminary data.</text>
</comment>
<proteinExistence type="predicted"/>
<evidence type="ECO:0000313" key="1">
    <source>
        <dbReference type="EMBL" id="GAD98492.1"/>
    </source>
</evidence>
<evidence type="ECO:0000313" key="2">
    <source>
        <dbReference type="Proteomes" id="UP000018001"/>
    </source>
</evidence>
<dbReference type="EMBL" id="BAUL01000248">
    <property type="protein sequence ID" value="GAD98492.1"/>
    <property type="molecule type" value="Genomic_DNA"/>
</dbReference>
<organism evidence="1 2">
    <name type="scientific">Byssochlamys spectabilis (strain No. 5 / NBRC 109023)</name>
    <name type="common">Paecilomyces variotii</name>
    <dbReference type="NCBI Taxonomy" id="1356009"/>
    <lineage>
        <taxon>Eukaryota</taxon>
        <taxon>Fungi</taxon>
        <taxon>Dikarya</taxon>
        <taxon>Ascomycota</taxon>
        <taxon>Pezizomycotina</taxon>
        <taxon>Eurotiomycetes</taxon>
        <taxon>Eurotiomycetidae</taxon>
        <taxon>Eurotiales</taxon>
        <taxon>Thermoascaceae</taxon>
        <taxon>Paecilomyces</taxon>
    </lineage>
</organism>
<dbReference type="AlphaFoldDB" id="V5GC69"/>
<dbReference type="Proteomes" id="UP000018001">
    <property type="component" value="Unassembled WGS sequence"/>
</dbReference>
<dbReference type="OrthoDB" id="10325886at2759"/>
<reference evidence="2" key="1">
    <citation type="journal article" date="2014" name="Genome Announc.">
        <title>Draft genome sequence of the formaldehyde-resistant fungus Byssochlamys spectabilis No. 5 (anamorph Paecilomyces variotii No. 5) (NBRC109023).</title>
        <authorList>
            <person name="Oka T."/>
            <person name="Ekino K."/>
            <person name="Fukuda K."/>
            <person name="Nomura Y."/>
        </authorList>
    </citation>
    <scope>NUCLEOTIDE SEQUENCE [LARGE SCALE GENOMIC DNA]</scope>
    <source>
        <strain evidence="2">No. 5 / NBRC 109023</strain>
    </source>
</reference>
<protein>
    <submittedName>
        <fullName evidence="1">Uncharacterized protein</fullName>
    </submittedName>
</protein>
<sequence length="172" mass="20492">MESSEPFPIRAVLSFHQMNPELPQHQHGLVFWLIHHLYRDFKLNEQFWDLGQYPHSAKTTLKYMKKRVLEKLFKACERFYAPFPNAPARESGTELIEAVLVWFLEFERQAPVISVRDIPRKDLWWRMRHLFGVDIQLRDDADFAGNEAGFEFDWRLRNHTEAATGVTDEYLL</sequence>
<dbReference type="HOGENOM" id="CLU_1555031_0_0_1"/>